<evidence type="ECO:0000313" key="2">
    <source>
        <dbReference type="EMBL" id="CAD7662177.1"/>
    </source>
</evidence>
<dbReference type="EMBL" id="OC941438">
    <property type="protein sequence ID" value="CAD7662177.1"/>
    <property type="molecule type" value="Genomic_DNA"/>
</dbReference>
<accession>A0A7R9ML00</accession>
<evidence type="ECO:0000256" key="1">
    <source>
        <dbReference type="SAM" id="MobiDB-lite"/>
    </source>
</evidence>
<keyword evidence="3" id="KW-1185">Reference proteome</keyword>
<dbReference type="EMBL" id="CAJPVJ010026613">
    <property type="protein sequence ID" value="CAG2179313.1"/>
    <property type="molecule type" value="Genomic_DNA"/>
</dbReference>
<feature type="compositionally biased region" description="Acidic residues" evidence="1">
    <location>
        <begin position="33"/>
        <end position="43"/>
    </location>
</feature>
<sequence>QPVISAQELEFPSETETKAEEEEEAAHLAAAEASEEAPLEPEEVVAPGGAVFEEEADPEEADKIRKKCRRLKNWTQNSMPILIRCELCHPLIHVLTLKTC</sequence>
<dbReference type="AlphaFoldDB" id="A0A7R9ML00"/>
<organism evidence="2">
    <name type="scientific">Oppiella nova</name>
    <dbReference type="NCBI Taxonomy" id="334625"/>
    <lineage>
        <taxon>Eukaryota</taxon>
        <taxon>Metazoa</taxon>
        <taxon>Ecdysozoa</taxon>
        <taxon>Arthropoda</taxon>
        <taxon>Chelicerata</taxon>
        <taxon>Arachnida</taxon>
        <taxon>Acari</taxon>
        <taxon>Acariformes</taxon>
        <taxon>Sarcoptiformes</taxon>
        <taxon>Oribatida</taxon>
        <taxon>Brachypylina</taxon>
        <taxon>Oppioidea</taxon>
        <taxon>Oppiidae</taxon>
        <taxon>Oppiella</taxon>
    </lineage>
</organism>
<protein>
    <submittedName>
        <fullName evidence="2">Uncharacterized protein</fullName>
    </submittedName>
</protein>
<feature type="region of interest" description="Disordered" evidence="1">
    <location>
        <begin position="1"/>
        <end position="43"/>
    </location>
</feature>
<evidence type="ECO:0000313" key="3">
    <source>
        <dbReference type="Proteomes" id="UP000728032"/>
    </source>
</evidence>
<reference evidence="2" key="1">
    <citation type="submission" date="2020-11" db="EMBL/GenBank/DDBJ databases">
        <authorList>
            <person name="Tran Van P."/>
        </authorList>
    </citation>
    <scope>NUCLEOTIDE SEQUENCE</scope>
</reference>
<feature type="non-terminal residue" evidence="2">
    <location>
        <position position="100"/>
    </location>
</feature>
<dbReference type="Proteomes" id="UP000728032">
    <property type="component" value="Unassembled WGS sequence"/>
</dbReference>
<proteinExistence type="predicted"/>
<name>A0A7R9ML00_9ACAR</name>
<gene>
    <name evidence="2" type="ORF">ONB1V03_LOCUS18737</name>
</gene>